<feature type="region of interest" description="Disordered" evidence="2">
    <location>
        <begin position="244"/>
        <end position="271"/>
    </location>
</feature>
<sequence length="321" mass="35592">MTVRDTAYTPHDTQSHHKGNFKDTGPIASVILPLRMFLFQQKPKYEAVRKQMVSLQEKLKSTSADVEEKKKQLKGALLANKTTLERLNRAKMENERLSRRIDSLTNENQNLKEQLEASKTHYDDFLTPGKITDLVQETAAASRAVVDSTPHQHMLSAGEFETSPAKKASPSTSRLFNMNHEAFQSQDRFPSTSYRNPSTEVNKWHLDNRTAEVYAHKAAERQSSQSVGEVKALNLGSPVGGVPKATSAAAAAPPNQSQGCGYNRVSPRRTSGGDVVAAAHVMDRLPTSYRVVNPLHSPDGAKLRRMISAQEKSPFQRMNKA</sequence>
<reference evidence="3 4" key="1">
    <citation type="submission" date="2018-10" db="EMBL/GenBank/DDBJ databases">
        <authorList>
            <consortium name="Pathogen Informatics"/>
        </authorList>
    </citation>
    <scope>NUCLEOTIDE SEQUENCE [LARGE SCALE GENOMIC DNA]</scope>
</reference>
<evidence type="ECO:0000256" key="1">
    <source>
        <dbReference type="SAM" id="Coils"/>
    </source>
</evidence>
<organism evidence="3 4">
    <name type="scientific">Mesocestoides corti</name>
    <name type="common">Flatworm</name>
    <dbReference type="NCBI Taxonomy" id="53468"/>
    <lineage>
        <taxon>Eukaryota</taxon>
        <taxon>Metazoa</taxon>
        <taxon>Spiralia</taxon>
        <taxon>Lophotrochozoa</taxon>
        <taxon>Platyhelminthes</taxon>
        <taxon>Cestoda</taxon>
        <taxon>Eucestoda</taxon>
        <taxon>Cyclophyllidea</taxon>
        <taxon>Mesocestoididae</taxon>
        <taxon>Mesocestoides</taxon>
    </lineage>
</organism>
<protein>
    <submittedName>
        <fullName evidence="3">Uncharacterized protein</fullName>
    </submittedName>
</protein>
<feature type="coiled-coil region" evidence="1">
    <location>
        <begin position="45"/>
        <end position="121"/>
    </location>
</feature>
<dbReference type="Proteomes" id="UP000267029">
    <property type="component" value="Unassembled WGS sequence"/>
</dbReference>
<evidence type="ECO:0000256" key="2">
    <source>
        <dbReference type="SAM" id="MobiDB-lite"/>
    </source>
</evidence>
<gene>
    <name evidence="3" type="ORF">MCOS_LOCUS2841</name>
</gene>
<name>A0A158QTE9_MESCO</name>
<dbReference type="AlphaFoldDB" id="A0A158QTE9"/>
<proteinExistence type="predicted"/>
<evidence type="ECO:0000313" key="3">
    <source>
        <dbReference type="EMBL" id="VDD76838.1"/>
    </source>
</evidence>
<accession>A0A158QTE9</accession>
<feature type="region of interest" description="Disordered" evidence="2">
    <location>
        <begin position="1"/>
        <end position="24"/>
    </location>
</feature>
<keyword evidence="1" id="KW-0175">Coiled coil</keyword>
<dbReference type="EMBL" id="UXSR01000524">
    <property type="protein sequence ID" value="VDD76838.1"/>
    <property type="molecule type" value="Genomic_DNA"/>
</dbReference>
<dbReference type="SUPFAM" id="SSF57997">
    <property type="entry name" value="Tropomyosin"/>
    <property type="match status" value="1"/>
</dbReference>
<evidence type="ECO:0000313" key="4">
    <source>
        <dbReference type="Proteomes" id="UP000267029"/>
    </source>
</evidence>
<keyword evidence="4" id="KW-1185">Reference proteome</keyword>